<gene>
    <name evidence="10" type="ORF">GMD11_04480</name>
    <name evidence="11" type="ORF">GMD18_04125</name>
</gene>
<dbReference type="PANTHER" id="PTHR13778">
    <property type="entry name" value="GLYCOSYLTRANSFERASE 8 DOMAIN-CONTAINING PROTEIN"/>
    <property type="match status" value="1"/>
</dbReference>
<comment type="caution">
    <text evidence="10">The sequence shown here is derived from an EMBL/GenBank/DDBJ whole genome shotgun (WGS) entry which is preliminary data.</text>
</comment>
<comment type="similarity">
    <text evidence="3">Belongs to the glycosyltransferase 8 family.</text>
</comment>
<evidence type="ECO:0000313" key="13">
    <source>
        <dbReference type="Proteomes" id="UP000484547"/>
    </source>
</evidence>
<keyword evidence="4" id="KW-0328">Glycosyltransferase</keyword>
<reference evidence="12 13" key="1">
    <citation type="journal article" date="2019" name="Nat. Med.">
        <title>A library of human gut bacterial isolates paired with longitudinal multiomics data enables mechanistic microbiome research.</title>
        <authorList>
            <person name="Poyet M."/>
            <person name="Groussin M."/>
            <person name="Gibbons S.M."/>
            <person name="Avila-Pacheco J."/>
            <person name="Jiang X."/>
            <person name="Kearney S.M."/>
            <person name="Perrotta A.R."/>
            <person name="Berdy B."/>
            <person name="Zhao S."/>
            <person name="Lieberman T.D."/>
            <person name="Swanson P.K."/>
            <person name="Smith M."/>
            <person name="Roesemann S."/>
            <person name="Alexander J.E."/>
            <person name="Rich S.A."/>
            <person name="Livny J."/>
            <person name="Vlamakis H."/>
            <person name="Clish C."/>
            <person name="Bullock K."/>
            <person name="Deik A."/>
            <person name="Scott J."/>
            <person name="Pierce K.A."/>
            <person name="Xavier R.J."/>
            <person name="Alm E.J."/>
        </authorList>
    </citation>
    <scope>NUCLEOTIDE SEQUENCE [LARGE SCALE GENOMIC DNA]</scope>
    <source>
        <strain evidence="10 13">BIOML-A13</strain>
        <strain evidence="11 12">BIOML-A3</strain>
    </source>
</reference>
<sequence>MNHNSLVKKTIEFNDNLKHDNVKHICFGVNCKFCRPLGVAITSIFENNRDLHLQLHIFTDYFENIDLNKFEKLSEKYKQSIKIYYLDSSFFEKFPPNSGVSESVYFRLCMIDELDVDRCLYLDADIICLNSLNEFYEINFTKEEFVAVVDDRHPSESKRRNKLYNLKDGKYFNAGVMFIDVNTWKKENVKERCLKILIKDASYIDDWDQGILNIVLDGRTKYIKEKFNFWPKNILYTLRNVVIRHYIGKKKPWKLCKVASRDVWEKYSQNSLWADIPMEEPIAIPQNYRLIKEVSKYYFCKNNISNGIKYYLKYLKLKAAFKVRK</sequence>
<evidence type="ECO:0000313" key="10">
    <source>
        <dbReference type="EMBL" id="MTT75530.1"/>
    </source>
</evidence>
<dbReference type="GO" id="GO:0046872">
    <property type="term" value="F:metal ion binding"/>
    <property type="evidence" value="ECO:0007669"/>
    <property type="project" value="UniProtKB-KW"/>
</dbReference>
<evidence type="ECO:0000313" key="11">
    <source>
        <dbReference type="EMBL" id="MTU03592.1"/>
    </source>
</evidence>
<dbReference type="Proteomes" id="UP000484547">
    <property type="component" value="Unassembled WGS sequence"/>
</dbReference>
<evidence type="ECO:0000256" key="6">
    <source>
        <dbReference type="ARBA" id="ARBA00022723"/>
    </source>
</evidence>
<proteinExistence type="inferred from homology"/>
<dbReference type="Pfam" id="PF01501">
    <property type="entry name" value="Glyco_transf_8"/>
    <property type="match status" value="1"/>
</dbReference>
<dbReference type="SUPFAM" id="SSF53448">
    <property type="entry name" value="Nucleotide-diphospho-sugar transferases"/>
    <property type="match status" value="1"/>
</dbReference>
<evidence type="ECO:0000259" key="9">
    <source>
        <dbReference type="Pfam" id="PF08437"/>
    </source>
</evidence>
<feature type="domain" description="Glycosyl transferase family 8 C-terminal" evidence="9">
    <location>
        <begin position="260"/>
        <end position="318"/>
    </location>
</feature>
<evidence type="ECO:0000313" key="12">
    <source>
        <dbReference type="Proteomes" id="UP000443070"/>
    </source>
</evidence>
<comment type="pathway">
    <text evidence="2">Bacterial outer membrane biogenesis; LPS core biosynthesis.</text>
</comment>
<evidence type="ECO:0000256" key="8">
    <source>
        <dbReference type="ARBA" id="ARBA00022985"/>
    </source>
</evidence>
<evidence type="ECO:0000256" key="2">
    <source>
        <dbReference type="ARBA" id="ARBA00004713"/>
    </source>
</evidence>
<dbReference type="OrthoDB" id="9798746at2"/>
<dbReference type="RefSeq" id="WP_149877353.1">
    <property type="nucleotide sequence ID" value="NZ_DBFOBR010000023.1"/>
</dbReference>
<keyword evidence="6" id="KW-0479">Metal-binding</keyword>
<evidence type="ECO:0000256" key="5">
    <source>
        <dbReference type="ARBA" id="ARBA00022679"/>
    </source>
</evidence>
<dbReference type="EMBL" id="WNBM01000002">
    <property type="protein sequence ID" value="MTT75530.1"/>
    <property type="molecule type" value="Genomic_DNA"/>
</dbReference>
<dbReference type="EMBL" id="WNBW01000002">
    <property type="protein sequence ID" value="MTU03592.1"/>
    <property type="molecule type" value="Genomic_DNA"/>
</dbReference>
<dbReference type="InterPro" id="IPR029044">
    <property type="entry name" value="Nucleotide-diphossugar_trans"/>
</dbReference>
<name>A0A7X2XF27_9FIRM</name>
<dbReference type="AlphaFoldDB" id="A0A7X2XF27"/>
<dbReference type="PANTHER" id="PTHR13778:SF47">
    <property type="entry name" value="LIPOPOLYSACCHARIDE 1,3-GALACTOSYLTRANSFERASE"/>
    <property type="match status" value="1"/>
</dbReference>
<dbReference type="InterPro" id="IPR002495">
    <property type="entry name" value="Glyco_trans_8"/>
</dbReference>
<keyword evidence="7" id="KW-0460">Magnesium</keyword>
<keyword evidence="5" id="KW-0808">Transferase</keyword>
<dbReference type="InterPro" id="IPR013645">
    <property type="entry name" value="Glyco_transf_8N"/>
</dbReference>
<dbReference type="GO" id="GO:0008918">
    <property type="term" value="F:lipopolysaccharide 3-alpha-galactosyltransferase activity"/>
    <property type="evidence" value="ECO:0007669"/>
    <property type="project" value="InterPro"/>
</dbReference>
<keyword evidence="8" id="KW-0448">Lipopolysaccharide biosynthesis</keyword>
<dbReference type="Pfam" id="PF08437">
    <property type="entry name" value="Glyco_transf_8C"/>
    <property type="match status" value="1"/>
</dbReference>
<dbReference type="CDD" id="cd04194">
    <property type="entry name" value="GT8_A4GalT_like"/>
    <property type="match status" value="1"/>
</dbReference>
<organism evidence="10 13">
    <name type="scientific">Phascolarctobacterium faecium</name>
    <dbReference type="NCBI Taxonomy" id="33025"/>
    <lineage>
        <taxon>Bacteria</taxon>
        <taxon>Bacillati</taxon>
        <taxon>Bacillota</taxon>
        <taxon>Negativicutes</taxon>
        <taxon>Acidaminococcales</taxon>
        <taxon>Acidaminococcaceae</taxon>
        <taxon>Phascolarctobacterium</taxon>
    </lineage>
</organism>
<evidence type="ECO:0000256" key="4">
    <source>
        <dbReference type="ARBA" id="ARBA00022676"/>
    </source>
</evidence>
<comment type="cofactor">
    <cofactor evidence="1">
        <name>Mg(2+)</name>
        <dbReference type="ChEBI" id="CHEBI:18420"/>
    </cofactor>
</comment>
<evidence type="ECO:0000256" key="1">
    <source>
        <dbReference type="ARBA" id="ARBA00001946"/>
    </source>
</evidence>
<keyword evidence="12" id="KW-1185">Reference proteome</keyword>
<evidence type="ECO:0000256" key="3">
    <source>
        <dbReference type="ARBA" id="ARBA00006351"/>
    </source>
</evidence>
<dbReference type="InterPro" id="IPR050748">
    <property type="entry name" value="Glycosyltrans_8_dom-fam"/>
</dbReference>
<dbReference type="Proteomes" id="UP000443070">
    <property type="component" value="Unassembled WGS sequence"/>
</dbReference>
<accession>A0A7X2XF27</accession>
<dbReference type="Gene3D" id="3.90.550.10">
    <property type="entry name" value="Spore Coat Polysaccharide Biosynthesis Protein SpsA, Chain A"/>
    <property type="match status" value="1"/>
</dbReference>
<protein>
    <recommendedName>
        <fullName evidence="9">Glycosyl transferase family 8 C-terminal domain-containing protein</fullName>
    </recommendedName>
</protein>
<evidence type="ECO:0000256" key="7">
    <source>
        <dbReference type="ARBA" id="ARBA00022842"/>
    </source>
</evidence>